<dbReference type="CDD" id="cd03360">
    <property type="entry name" value="LbH_AT_putative"/>
    <property type="match status" value="1"/>
</dbReference>
<dbReference type="Proteomes" id="UP001165369">
    <property type="component" value="Unassembled WGS sequence"/>
</dbReference>
<keyword evidence="3" id="KW-0677">Repeat</keyword>
<dbReference type="Gene3D" id="3.40.50.20">
    <property type="match status" value="1"/>
</dbReference>
<gene>
    <name evidence="6" type="ORF">M8009_18725</name>
</gene>
<keyword evidence="2" id="KW-0808">Transferase</keyword>
<evidence type="ECO:0000313" key="7">
    <source>
        <dbReference type="Proteomes" id="UP001165369"/>
    </source>
</evidence>
<evidence type="ECO:0000256" key="2">
    <source>
        <dbReference type="ARBA" id="ARBA00022679"/>
    </source>
</evidence>
<comment type="similarity">
    <text evidence="1">Belongs to the transferase hexapeptide repeat family.</text>
</comment>
<dbReference type="Pfam" id="PF00132">
    <property type="entry name" value="Hexapep"/>
    <property type="match status" value="1"/>
</dbReference>
<name>A0ABT0T699_9GAMM</name>
<dbReference type="InterPro" id="IPR020019">
    <property type="entry name" value="AcTrfase_PglD-like"/>
</dbReference>
<dbReference type="InterPro" id="IPR041561">
    <property type="entry name" value="PglD_N"/>
</dbReference>
<dbReference type="RefSeq" id="WP_250063979.1">
    <property type="nucleotide sequence ID" value="NZ_JAMJPK010000014.1"/>
</dbReference>
<dbReference type="InterPro" id="IPR011004">
    <property type="entry name" value="Trimer_LpxA-like_sf"/>
</dbReference>
<dbReference type="InterPro" id="IPR001451">
    <property type="entry name" value="Hexapep"/>
</dbReference>
<keyword evidence="4" id="KW-0012">Acyltransferase</keyword>
<dbReference type="PROSITE" id="PS00101">
    <property type="entry name" value="HEXAPEP_TRANSFERASES"/>
    <property type="match status" value="1"/>
</dbReference>
<dbReference type="SUPFAM" id="SSF51161">
    <property type="entry name" value="Trimeric LpxA-like enzymes"/>
    <property type="match status" value="1"/>
</dbReference>
<feature type="domain" description="PglD N-terminal" evidence="5">
    <location>
        <begin position="4"/>
        <end position="76"/>
    </location>
</feature>
<accession>A0ABT0T699</accession>
<evidence type="ECO:0000256" key="3">
    <source>
        <dbReference type="ARBA" id="ARBA00022737"/>
    </source>
</evidence>
<proteinExistence type="inferred from homology"/>
<dbReference type="InterPro" id="IPR050179">
    <property type="entry name" value="Trans_hexapeptide_repeat"/>
</dbReference>
<evidence type="ECO:0000259" key="5">
    <source>
        <dbReference type="Pfam" id="PF17836"/>
    </source>
</evidence>
<dbReference type="InterPro" id="IPR018357">
    <property type="entry name" value="Hexapep_transf_CS"/>
</dbReference>
<dbReference type="PANTHER" id="PTHR43300:SF7">
    <property type="entry name" value="UDP-N-ACETYLBACILLOSAMINE N-ACETYLTRANSFERASE"/>
    <property type="match status" value="1"/>
</dbReference>
<protein>
    <submittedName>
        <fullName evidence="6">Acetyltransferase</fullName>
    </submittedName>
</protein>
<evidence type="ECO:0000256" key="1">
    <source>
        <dbReference type="ARBA" id="ARBA00007274"/>
    </source>
</evidence>
<evidence type="ECO:0000313" key="6">
    <source>
        <dbReference type="EMBL" id="MCL7942308.1"/>
    </source>
</evidence>
<reference evidence="6" key="1">
    <citation type="submission" date="2022-05" db="EMBL/GenBank/DDBJ databases">
        <title>Halomonas geminus sp. nov. and Halomonas llamarensis sp. nov. isolated from high-altitude salars of the Atacama Desert.</title>
        <authorList>
            <person name="Hintersatz C."/>
            <person name="Rojas L.A."/>
            <person name="Wei T.-S."/>
            <person name="Kutschke S."/>
            <person name="Lehmann F."/>
            <person name="Jain R."/>
            <person name="Pollmann K."/>
        </authorList>
    </citation>
    <scope>NUCLEOTIDE SEQUENCE</scope>
    <source>
        <strain evidence="6">ATCH28</strain>
    </source>
</reference>
<dbReference type="Pfam" id="PF17836">
    <property type="entry name" value="PglD_N"/>
    <property type="match status" value="1"/>
</dbReference>
<organism evidence="6 7">
    <name type="scientific">Halomonas gemina</name>
    <dbReference type="NCBI Taxonomy" id="2945105"/>
    <lineage>
        <taxon>Bacteria</taxon>
        <taxon>Pseudomonadati</taxon>
        <taxon>Pseudomonadota</taxon>
        <taxon>Gammaproteobacteria</taxon>
        <taxon>Oceanospirillales</taxon>
        <taxon>Halomonadaceae</taxon>
        <taxon>Halomonas</taxon>
    </lineage>
</organism>
<dbReference type="NCBIfam" id="TIGR03570">
    <property type="entry name" value="NeuD_NnaD"/>
    <property type="match status" value="1"/>
</dbReference>
<evidence type="ECO:0000256" key="4">
    <source>
        <dbReference type="ARBA" id="ARBA00023315"/>
    </source>
</evidence>
<dbReference type="Gene3D" id="2.160.10.10">
    <property type="entry name" value="Hexapeptide repeat proteins"/>
    <property type="match status" value="1"/>
</dbReference>
<keyword evidence="7" id="KW-1185">Reference proteome</keyword>
<comment type="caution">
    <text evidence="6">The sequence shown here is derived from an EMBL/GenBank/DDBJ whole genome shotgun (WGS) entry which is preliminary data.</text>
</comment>
<sequence length="209" mass="21644">MQVLAILGAGGHGKVAADCAELSGWQEIHFYDDAWPEKSSVEHWPVHGNSRRLLARVGDYDAAFVAIGDGKRRKGKSDELKQCGFNLASLVHPSAVVSRYATLGEGSMVVGGAVINAFAHLGNGCVINTGATVGHDCVLGFGVHVAPGANIAGHVVIGDYSWIGIGAKIIQDIRVGADVTIGAGATVITHLPQGVTVVGTPARPSVRHQ</sequence>
<dbReference type="EMBL" id="JAMJPK010000014">
    <property type="protein sequence ID" value="MCL7942308.1"/>
    <property type="molecule type" value="Genomic_DNA"/>
</dbReference>
<dbReference type="PANTHER" id="PTHR43300">
    <property type="entry name" value="ACETYLTRANSFERASE"/>
    <property type="match status" value="1"/>
</dbReference>